<sequence length="294" mass="29990">MRLDQAPCLGTPSFPQVWLPLTHVLDTTIMLVTNIQMGEDVGDLAGRTALVTGASRGIGQAIATRLAAEGVTVIVHFGTDEAGAAATLDAMEHAGGTGFAVRAELGVDGDVETLFAGVEAGLGGRPLDIVVNNAAAAPAGALGVTTRAEFDHLFAVNVRAPYFIIERALPLLREGARIISISSVATRMANSSQTSFAMTKGAIETMTKTLAAQLGPRGITVNAVAPGATRTASNGAVFDVPGLAEQISGMTALSRLGAPDDVADVVAFLASDAARWVTGQILDASGGLFLGPRT</sequence>
<organism evidence="3 4">
    <name type="scientific">Streptomyces violaceolatus</name>
    <dbReference type="NCBI Taxonomy" id="67378"/>
    <lineage>
        <taxon>Bacteria</taxon>
        <taxon>Bacillati</taxon>
        <taxon>Actinomycetota</taxon>
        <taxon>Actinomycetes</taxon>
        <taxon>Kitasatosporales</taxon>
        <taxon>Streptomycetaceae</taxon>
        <taxon>Streptomyces</taxon>
        <taxon>Streptomyces violaceoruber group</taxon>
    </lineage>
</organism>
<reference evidence="3 4" key="1">
    <citation type="journal article" date="2019" name="Int. J. Syst. Evol. Microbiol.">
        <title>The Global Catalogue of Microorganisms (GCM) 10K type strain sequencing project: providing services to taxonomists for standard genome sequencing and annotation.</title>
        <authorList>
            <consortium name="The Broad Institute Genomics Platform"/>
            <consortium name="The Broad Institute Genome Sequencing Center for Infectious Disease"/>
            <person name="Wu L."/>
            <person name="Ma J."/>
        </authorList>
    </citation>
    <scope>NUCLEOTIDE SEQUENCE [LARGE SCALE GENOMIC DNA]</scope>
    <source>
        <strain evidence="3 4">JCM 4531</strain>
    </source>
</reference>
<dbReference type="PANTHER" id="PTHR43639:SF1">
    <property type="entry name" value="SHORT-CHAIN DEHYDROGENASE_REDUCTASE FAMILY PROTEIN"/>
    <property type="match status" value="1"/>
</dbReference>
<comment type="similarity">
    <text evidence="1">Belongs to the short-chain dehydrogenases/reductases (SDR) family.</text>
</comment>
<gene>
    <name evidence="3" type="ORF">GCM10010310_64110</name>
</gene>
<dbReference type="PANTHER" id="PTHR43639">
    <property type="entry name" value="OXIDOREDUCTASE, SHORT-CHAIN DEHYDROGENASE/REDUCTASE FAMILY (AFU_ORTHOLOGUE AFUA_5G02870)"/>
    <property type="match status" value="1"/>
</dbReference>
<dbReference type="PRINTS" id="PR00081">
    <property type="entry name" value="GDHRDH"/>
</dbReference>
<dbReference type="PRINTS" id="PR00080">
    <property type="entry name" value="SDRFAMILY"/>
</dbReference>
<name>A0ABN3TCV6_9ACTN</name>
<dbReference type="Proteomes" id="UP001499989">
    <property type="component" value="Unassembled WGS sequence"/>
</dbReference>
<comment type="caution">
    <text evidence="3">The sequence shown here is derived from an EMBL/GenBank/DDBJ whole genome shotgun (WGS) entry which is preliminary data.</text>
</comment>
<evidence type="ECO:0000313" key="3">
    <source>
        <dbReference type="EMBL" id="GAA2698463.1"/>
    </source>
</evidence>
<dbReference type="InterPro" id="IPR036291">
    <property type="entry name" value="NAD(P)-bd_dom_sf"/>
</dbReference>
<keyword evidence="4" id="KW-1185">Reference proteome</keyword>
<dbReference type="InterPro" id="IPR002347">
    <property type="entry name" value="SDR_fam"/>
</dbReference>
<dbReference type="SUPFAM" id="SSF51735">
    <property type="entry name" value="NAD(P)-binding Rossmann-fold domains"/>
    <property type="match status" value="1"/>
</dbReference>
<evidence type="ECO:0000313" key="4">
    <source>
        <dbReference type="Proteomes" id="UP001499989"/>
    </source>
</evidence>
<dbReference type="Pfam" id="PF13561">
    <property type="entry name" value="adh_short_C2"/>
    <property type="match status" value="1"/>
</dbReference>
<accession>A0ABN3TCV6</accession>
<evidence type="ECO:0000256" key="2">
    <source>
        <dbReference type="ARBA" id="ARBA00023002"/>
    </source>
</evidence>
<protein>
    <submittedName>
        <fullName evidence="3">SDR family oxidoreductase</fullName>
    </submittedName>
</protein>
<dbReference type="Gene3D" id="3.40.50.720">
    <property type="entry name" value="NAD(P)-binding Rossmann-like Domain"/>
    <property type="match status" value="1"/>
</dbReference>
<proteinExistence type="inferred from homology"/>
<keyword evidence="2" id="KW-0560">Oxidoreductase</keyword>
<dbReference type="EMBL" id="BAAASK010000027">
    <property type="protein sequence ID" value="GAA2698463.1"/>
    <property type="molecule type" value="Genomic_DNA"/>
</dbReference>
<evidence type="ECO:0000256" key="1">
    <source>
        <dbReference type="ARBA" id="ARBA00006484"/>
    </source>
</evidence>